<dbReference type="GO" id="GO:0000166">
    <property type="term" value="F:nucleotide binding"/>
    <property type="evidence" value="ECO:0007669"/>
    <property type="project" value="UniProtKB-KW"/>
</dbReference>
<evidence type="ECO:0000256" key="3">
    <source>
        <dbReference type="ARBA" id="ARBA00022741"/>
    </source>
</evidence>
<keyword evidence="3" id="KW-0547">Nucleotide-binding</keyword>
<dbReference type="GO" id="GO:0004081">
    <property type="term" value="F:bis(5'-nucleosyl)-tetraphosphatase (asymmetrical) activity"/>
    <property type="evidence" value="ECO:0007669"/>
    <property type="project" value="TreeGrafter"/>
</dbReference>
<comment type="caution">
    <text evidence="7">The sequence shown here is derived from an EMBL/GenBank/DDBJ whole genome shotgun (WGS) entry which is preliminary data.</text>
</comment>
<dbReference type="InterPro" id="IPR051325">
    <property type="entry name" value="Nudix_hydrolase_domain"/>
</dbReference>
<feature type="domain" description="Nudix hydrolase" evidence="6">
    <location>
        <begin position="9"/>
        <end position="139"/>
    </location>
</feature>
<dbReference type="PANTHER" id="PTHR21340:SF0">
    <property type="entry name" value="BIS(5'-NUCLEOSYL)-TETRAPHOSPHATASE [ASYMMETRICAL]"/>
    <property type="match status" value="1"/>
</dbReference>
<accession>A0A7C2P3U9</accession>
<evidence type="ECO:0000256" key="2">
    <source>
        <dbReference type="ARBA" id="ARBA00018911"/>
    </source>
</evidence>
<gene>
    <name evidence="7" type="ORF">ENQ77_06790</name>
</gene>
<evidence type="ECO:0000256" key="5">
    <source>
        <dbReference type="ARBA" id="ARBA00032644"/>
    </source>
</evidence>
<dbReference type="InterPro" id="IPR003565">
    <property type="entry name" value="Tetra_PHTase"/>
</dbReference>
<dbReference type="Gene3D" id="3.90.79.10">
    <property type="entry name" value="Nucleoside Triphosphate Pyrophosphohydrolase"/>
    <property type="match status" value="1"/>
</dbReference>
<dbReference type="PROSITE" id="PS51462">
    <property type="entry name" value="NUDIX"/>
    <property type="match status" value="1"/>
</dbReference>
<dbReference type="EMBL" id="DSOL01000195">
    <property type="protein sequence ID" value="HEN28336.1"/>
    <property type="molecule type" value="Genomic_DNA"/>
</dbReference>
<dbReference type="SUPFAM" id="SSF55811">
    <property type="entry name" value="Nudix"/>
    <property type="match status" value="1"/>
</dbReference>
<name>A0A7C2P3U9_UNCW3</name>
<dbReference type="Pfam" id="PF00293">
    <property type="entry name" value="NUDIX"/>
    <property type="match status" value="1"/>
</dbReference>
<comment type="similarity">
    <text evidence="1">Belongs to the Nudix hydrolase family.</text>
</comment>
<dbReference type="InterPro" id="IPR000086">
    <property type="entry name" value="NUDIX_hydrolase_dom"/>
</dbReference>
<dbReference type="CDD" id="cd03428">
    <property type="entry name" value="NUDIX_Ap4A_Nudt2"/>
    <property type="match status" value="1"/>
</dbReference>
<keyword evidence="4" id="KW-0378">Hydrolase</keyword>
<evidence type="ECO:0000259" key="6">
    <source>
        <dbReference type="PROSITE" id="PS51462"/>
    </source>
</evidence>
<evidence type="ECO:0000256" key="1">
    <source>
        <dbReference type="ARBA" id="ARBA00005582"/>
    </source>
</evidence>
<evidence type="ECO:0000313" key="7">
    <source>
        <dbReference type="EMBL" id="HEN28336.1"/>
    </source>
</evidence>
<reference evidence="7" key="1">
    <citation type="journal article" date="2020" name="mSystems">
        <title>Genome- and Community-Level Interaction Insights into Carbon Utilization and Element Cycling Functions of Hydrothermarchaeota in Hydrothermal Sediment.</title>
        <authorList>
            <person name="Zhou Z."/>
            <person name="Liu Y."/>
            <person name="Xu W."/>
            <person name="Pan J."/>
            <person name="Luo Z.H."/>
            <person name="Li M."/>
        </authorList>
    </citation>
    <scope>NUCLEOTIDE SEQUENCE [LARGE SCALE GENOMIC DNA]</scope>
    <source>
        <strain evidence="7">SpSt-34</strain>
    </source>
</reference>
<sequence>MKPLKKVKEVSSGFVVYTIDRERILYLLLKHTTHWSFPKGHIEHRDNNDLLATAKREMMEETGIENFEIIDGFHKVLSYTFIKDKAEVTKDVHYFLARCFKKEPIELSKEHTDYGWFPLRVAYIKLKFENARELLLEAHEFIKKIHGI</sequence>
<organism evidence="7">
    <name type="scientific">candidate division WOR-3 bacterium</name>
    <dbReference type="NCBI Taxonomy" id="2052148"/>
    <lineage>
        <taxon>Bacteria</taxon>
        <taxon>Bacteria division WOR-3</taxon>
    </lineage>
</organism>
<protein>
    <recommendedName>
        <fullName evidence="2">Bis(5'-nucleosyl)-tetraphosphatase [asymmetrical]</fullName>
    </recommendedName>
    <alternativeName>
        <fullName evidence="5">Diadenosine 5',5'''-P1,P4-tetraphosphate asymmetrical hydrolase</fullName>
    </alternativeName>
</protein>
<dbReference type="PANTHER" id="PTHR21340">
    <property type="entry name" value="DIADENOSINE 5,5-P1,P4-TETRAPHOSPHATE PYROPHOSPHOHYDROLASE MUTT"/>
    <property type="match status" value="1"/>
</dbReference>
<dbReference type="GO" id="GO:0006167">
    <property type="term" value="P:AMP biosynthetic process"/>
    <property type="evidence" value="ECO:0007669"/>
    <property type="project" value="TreeGrafter"/>
</dbReference>
<dbReference type="GO" id="GO:0006754">
    <property type="term" value="P:ATP biosynthetic process"/>
    <property type="evidence" value="ECO:0007669"/>
    <property type="project" value="TreeGrafter"/>
</dbReference>
<dbReference type="InterPro" id="IPR015797">
    <property type="entry name" value="NUDIX_hydrolase-like_dom_sf"/>
</dbReference>
<dbReference type="AlphaFoldDB" id="A0A7C2P3U9"/>
<evidence type="ECO:0000256" key="4">
    <source>
        <dbReference type="ARBA" id="ARBA00022801"/>
    </source>
</evidence>
<proteinExistence type="inferred from homology"/>